<dbReference type="RefSeq" id="WP_070984468.1">
    <property type="nucleotide sequence ID" value="NZ_MKJU01000025.1"/>
</dbReference>
<keyword evidence="6" id="KW-1185">Reference proteome</keyword>
<dbReference type="Gene3D" id="3.40.50.970">
    <property type="match status" value="1"/>
</dbReference>
<name>A0A1S1MV73_9GAMM</name>
<dbReference type="CDD" id="cd02012">
    <property type="entry name" value="TPP_TK"/>
    <property type="match status" value="1"/>
</dbReference>
<dbReference type="EMBL" id="MKJU01000025">
    <property type="protein sequence ID" value="OHU91007.1"/>
    <property type="molecule type" value="Genomic_DNA"/>
</dbReference>
<evidence type="ECO:0000256" key="2">
    <source>
        <dbReference type="ARBA" id="ARBA00007131"/>
    </source>
</evidence>
<evidence type="ECO:0000259" key="4">
    <source>
        <dbReference type="Pfam" id="PF00456"/>
    </source>
</evidence>
<dbReference type="Proteomes" id="UP000179786">
    <property type="component" value="Unassembled WGS sequence"/>
</dbReference>
<keyword evidence="3" id="KW-0786">Thiamine pyrophosphate</keyword>
<evidence type="ECO:0000313" key="5">
    <source>
        <dbReference type="EMBL" id="OHU91007.1"/>
    </source>
</evidence>
<dbReference type="SUPFAM" id="SSF52518">
    <property type="entry name" value="Thiamin diphosphate-binding fold (THDP-binding)"/>
    <property type="match status" value="1"/>
</dbReference>
<dbReference type="PANTHER" id="PTHR47514">
    <property type="entry name" value="TRANSKETOLASE N-TERMINAL SECTION-RELATED"/>
    <property type="match status" value="1"/>
</dbReference>
<organism evidence="5 6">
    <name type="scientific">Pseudoalteromonas amylolytica</name>
    <dbReference type="NCBI Taxonomy" id="1859457"/>
    <lineage>
        <taxon>Bacteria</taxon>
        <taxon>Pseudomonadati</taxon>
        <taxon>Pseudomonadota</taxon>
        <taxon>Gammaproteobacteria</taxon>
        <taxon>Alteromonadales</taxon>
        <taxon>Pseudoalteromonadaceae</taxon>
        <taxon>Pseudoalteromonas</taxon>
    </lineage>
</organism>
<comment type="similarity">
    <text evidence="2">Belongs to the transketolase family.</text>
</comment>
<dbReference type="STRING" id="1859457.BET10_09035"/>
<proteinExistence type="inferred from homology"/>
<dbReference type="PANTHER" id="PTHR47514:SF1">
    <property type="entry name" value="TRANSKETOLASE N-TERMINAL SECTION-RELATED"/>
    <property type="match status" value="1"/>
</dbReference>
<comment type="cofactor">
    <cofactor evidence="1">
        <name>thiamine diphosphate</name>
        <dbReference type="ChEBI" id="CHEBI:58937"/>
    </cofactor>
</comment>
<accession>A0A1S1MV73</accession>
<protein>
    <submittedName>
        <fullName evidence="5">Transketolase</fullName>
    </submittedName>
</protein>
<dbReference type="Pfam" id="PF00456">
    <property type="entry name" value="Transketolase_N"/>
    <property type="match status" value="1"/>
</dbReference>
<evidence type="ECO:0000313" key="6">
    <source>
        <dbReference type="Proteomes" id="UP000179786"/>
    </source>
</evidence>
<dbReference type="InterPro" id="IPR029061">
    <property type="entry name" value="THDP-binding"/>
</dbReference>
<comment type="caution">
    <text evidence="5">The sequence shown here is derived from an EMBL/GenBank/DDBJ whole genome shotgun (WGS) entry which is preliminary data.</text>
</comment>
<gene>
    <name evidence="5" type="ORF">BET10_09035</name>
</gene>
<sequence length="268" mass="29617">MVELEKISANIRYTLCDVSSKTSTPHLGSCLSCTDILSTLYWQVLNVEPQQPKSKDRDYFLLGKGHAASALYTTLAYRGYFPIEDLYQHGSDGSQFEEHPGIHAPAGVETVSGSLGHALSLASGMALSAKVQGLSNRFYVLMGDGEINEGTVWEAAMFAPAKQLNNLVAIVDFNKLQGTGESCEIMHLEPLDEKWRAFGWHTIRVNGHDHQALIEAFDAAQVQQQPVCIIADTIKGKGISFMENDNNWHYRIPTVDEVMMAKEELGLK</sequence>
<reference evidence="5 6" key="1">
    <citation type="submission" date="2016-09" db="EMBL/GenBank/DDBJ databases">
        <title>Pseudoalteromonas amylolytica sp. nov., isolated from the surface seawater.</title>
        <authorList>
            <person name="Wu Y.-H."/>
            <person name="Cheng H."/>
            <person name="Jin X.-B."/>
            <person name="Wang C.-S."/>
            <person name="Xu X.-W."/>
        </authorList>
    </citation>
    <scope>NUCLEOTIDE SEQUENCE [LARGE SCALE GENOMIC DNA]</scope>
    <source>
        <strain evidence="5 6">JW1</strain>
    </source>
</reference>
<evidence type="ECO:0000256" key="3">
    <source>
        <dbReference type="ARBA" id="ARBA00023052"/>
    </source>
</evidence>
<dbReference type="AlphaFoldDB" id="A0A1S1MV73"/>
<dbReference type="InterPro" id="IPR005474">
    <property type="entry name" value="Transketolase_N"/>
</dbReference>
<evidence type="ECO:0000256" key="1">
    <source>
        <dbReference type="ARBA" id="ARBA00001964"/>
    </source>
</evidence>
<feature type="domain" description="Transketolase N-terminal" evidence="4">
    <location>
        <begin position="8"/>
        <end position="267"/>
    </location>
</feature>